<dbReference type="Pfam" id="PF14223">
    <property type="entry name" value="Retrotran_gag_2"/>
    <property type="match status" value="1"/>
</dbReference>
<dbReference type="AlphaFoldDB" id="A0A1J8PPF1"/>
<sequence length="169" mass="18634">MSGSGIYAVPKLTDRNWVEFKTKTVMSLTARGLNRHLTGTVKVPKPLKLSADGTKTLLDDGKTEATEAEIETNLTLVDMHEQKEALAIQHLYATVPNSVMIQVQNKGSVAEIWKAICLIYEGKSDMVQVDTRARLQSMKCSKKDDVKSHLTSMMVLREELAGMGAPVDD</sequence>
<evidence type="ECO:0000313" key="1">
    <source>
        <dbReference type="EMBL" id="OJA11038.1"/>
    </source>
</evidence>
<dbReference type="Proteomes" id="UP000183567">
    <property type="component" value="Unassembled WGS sequence"/>
</dbReference>
<name>A0A1J8PPF1_9AGAM</name>
<organism evidence="1 2">
    <name type="scientific">Rhizopogon vesiculosus</name>
    <dbReference type="NCBI Taxonomy" id="180088"/>
    <lineage>
        <taxon>Eukaryota</taxon>
        <taxon>Fungi</taxon>
        <taxon>Dikarya</taxon>
        <taxon>Basidiomycota</taxon>
        <taxon>Agaricomycotina</taxon>
        <taxon>Agaricomycetes</taxon>
        <taxon>Agaricomycetidae</taxon>
        <taxon>Boletales</taxon>
        <taxon>Suillineae</taxon>
        <taxon>Rhizopogonaceae</taxon>
        <taxon>Rhizopogon</taxon>
    </lineage>
</organism>
<dbReference type="STRING" id="180088.A0A1J8PPF1"/>
<keyword evidence="2" id="KW-1185">Reference proteome</keyword>
<evidence type="ECO:0000313" key="2">
    <source>
        <dbReference type="Proteomes" id="UP000183567"/>
    </source>
</evidence>
<accession>A0A1J8PPF1</accession>
<gene>
    <name evidence="1" type="ORF">AZE42_07195</name>
</gene>
<protein>
    <submittedName>
        <fullName evidence="1">Uncharacterized protein</fullName>
    </submittedName>
</protein>
<dbReference type="EMBL" id="LVVM01005261">
    <property type="protein sequence ID" value="OJA11038.1"/>
    <property type="molecule type" value="Genomic_DNA"/>
</dbReference>
<comment type="caution">
    <text evidence="1">The sequence shown here is derived from an EMBL/GenBank/DDBJ whole genome shotgun (WGS) entry which is preliminary data.</text>
</comment>
<reference evidence="1 2" key="1">
    <citation type="submission" date="2016-03" db="EMBL/GenBank/DDBJ databases">
        <title>Comparative genomics of the ectomycorrhizal sister species Rhizopogon vinicolor and Rhizopogon vesiculosus (Basidiomycota: Boletales) reveals a divergence of the mating type B locus.</title>
        <authorList>
            <person name="Mujic A.B."/>
            <person name="Kuo A."/>
            <person name="Tritt A."/>
            <person name="Lipzen A."/>
            <person name="Chen C."/>
            <person name="Johnson J."/>
            <person name="Sharma A."/>
            <person name="Barry K."/>
            <person name="Grigoriev I.V."/>
            <person name="Spatafora J.W."/>
        </authorList>
    </citation>
    <scope>NUCLEOTIDE SEQUENCE [LARGE SCALE GENOMIC DNA]</scope>
    <source>
        <strain evidence="1 2">AM-OR11-056</strain>
    </source>
</reference>
<proteinExistence type="predicted"/>
<dbReference type="OrthoDB" id="3269759at2759"/>